<gene>
    <name evidence="2" type="ORF">AFUS01_LOCUS6732</name>
</gene>
<proteinExistence type="predicted"/>
<feature type="non-terminal residue" evidence="2">
    <location>
        <position position="73"/>
    </location>
</feature>
<reference evidence="2" key="1">
    <citation type="submission" date="2021-06" db="EMBL/GenBank/DDBJ databases">
        <authorList>
            <person name="Hodson N. C."/>
            <person name="Mongue J. A."/>
            <person name="Jaron S. K."/>
        </authorList>
    </citation>
    <scope>NUCLEOTIDE SEQUENCE</scope>
</reference>
<dbReference type="Proteomes" id="UP000708208">
    <property type="component" value="Unassembled WGS sequence"/>
</dbReference>
<comment type="caution">
    <text evidence="2">The sequence shown here is derived from an EMBL/GenBank/DDBJ whole genome shotgun (WGS) entry which is preliminary data.</text>
</comment>
<keyword evidence="3" id="KW-1185">Reference proteome</keyword>
<evidence type="ECO:0000256" key="1">
    <source>
        <dbReference type="SAM" id="MobiDB-lite"/>
    </source>
</evidence>
<organism evidence="2 3">
    <name type="scientific">Allacma fusca</name>
    <dbReference type="NCBI Taxonomy" id="39272"/>
    <lineage>
        <taxon>Eukaryota</taxon>
        <taxon>Metazoa</taxon>
        <taxon>Ecdysozoa</taxon>
        <taxon>Arthropoda</taxon>
        <taxon>Hexapoda</taxon>
        <taxon>Collembola</taxon>
        <taxon>Symphypleona</taxon>
        <taxon>Sminthuridae</taxon>
        <taxon>Allacma</taxon>
    </lineage>
</organism>
<name>A0A8J2JBM3_9HEXA</name>
<evidence type="ECO:0000313" key="3">
    <source>
        <dbReference type="Proteomes" id="UP000708208"/>
    </source>
</evidence>
<evidence type="ECO:0000313" key="2">
    <source>
        <dbReference type="EMBL" id="CAG7717268.1"/>
    </source>
</evidence>
<sequence>MASLSTTAKLKIPPTGPSPTANLNVVSAPDWVDTSELSIITLTPWSRHTFTRYAWYPVESPERETKTKFRAPR</sequence>
<accession>A0A8J2JBM3</accession>
<protein>
    <submittedName>
        <fullName evidence="2">Uncharacterized protein</fullName>
    </submittedName>
</protein>
<dbReference type="EMBL" id="CAJVCH010044322">
    <property type="protein sequence ID" value="CAG7717268.1"/>
    <property type="molecule type" value="Genomic_DNA"/>
</dbReference>
<feature type="region of interest" description="Disordered" evidence="1">
    <location>
        <begin position="1"/>
        <end position="22"/>
    </location>
</feature>
<dbReference type="AlphaFoldDB" id="A0A8J2JBM3"/>